<keyword evidence="3" id="KW-1185">Reference proteome</keyword>
<reference evidence="2 3" key="1">
    <citation type="submission" date="2018-04" db="EMBL/GenBank/DDBJ databases">
        <title>Genome of Nocardioides gansuensis WSJ-1.</title>
        <authorList>
            <person name="Wu S."/>
            <person name="Wang G."/>
        </authorList>
    </citation>
    <scope>NUCLEOTIDE SEQUENCE [LARGE SCALE GENOMIC DNA]</scope>
    <source>
        <strain evidence="2 3">WSJ-1</strain>
    </source>
</reference>
<dbReference type="InterPro" id="IPR011055">
    <property type="entry name" value="Dup_hybrid_motif"/>
</dbReference>
<dbReference type="InterPro" id="IPR050570">
    <property type="entry name" value="Cell_wall_metabolism_enzyme"/>
</dbReference>
<evidence type="ECO:0000313" key="3">
    <source>
        <dbReference type="Proteomes" id="UP000246018"/>
    </source>
</evidence>
<dbReference type="GO" id="GO:0004222">
    <property type="term" value="F:metalloendopeptidase activity"/>
    <property type="evidence" value="ECO:0007669"/>
    <property type="project" value="TreeGrafter"/>
</dbReference>
<dbReference type="InterPro" id="IPR016047">
    <property type="entry name" value="M23ase_b-sheet_dom"/>
</dbReference>
<feature type="domain" description="M23ase beta-sheet core" evidence="1">
    <location>
        <begin position="227"/>
        <end position="320"/>
    </location>
</feature>
<organism evidence="2 3">
    <name type="scientific">Nocardioides gansuensis</name>
    <dbReference type="NCBI Taxonomy" id="2138300"/>
    <lineage>
        <taxon>Bacteria</taxon>
        <taxon>Bacillati</taxon>
        <taxon>Actinomycetota</taxon>
        <taxon>Actinomycetes</taxon>
        <taxon>Propionibacteriales</taxon>
        <taxon>Nocardioidaceae</taxon>
        <taxon>Nocardioides</taxon>
    </lineage>
</organism>
<name>A0A2T8F7U6_9ACTN</name>
<dbReference type="SUPFAM" id="SSF54001">
    <property type="entry name" value="Cysteine proteinases"/>
    <property type="match status" value="1"/>
</dbReference>
<proteinExistence type="predicted"/>
<dbReference type="InterPro" id="IPR038765">
    <property type="entry name" value="Papain-like_cys_pep_sf"/>
</dbReference>
<dbReference type="Gene3D" id="2.70.70.10">
    <property type="entry name" value="Glucose Permease (Domain IIA)"/>
    <property type="match status" value="1"/>
</dbReference>
<evidence type="ECO:0000259" key="1">
    <source>
        <dbReference type="Pfam" id="PF01551"/>
    </source>
</evidence>
<dbReference type="PANTHER" id="PTHR21666:SF270">
    <property type="entry name" value="MUREIN HYDROLASE ACTIVATOR ENVC"/>
    <property type="match status" value="1"/>
</dbReference>
<gene>
    <name evidence="2" type="ORF">DDE18_16160</name>
</gene>
<sequence>MGAAGVAPPSADALAARRLDGDLRPAHDAVGRVIPGVALARGRRGDTFTVVPDVTVRAVSTALSRLGVVTGSPGASCVEFVREVWATAQVDVPADSQDLWQSLTAAAERQVVVGDVVFFRRQGGLGIGLSVAPRLVVAFDPTAAEVAVEKVLPSDLLAVRRVTLPADRGARVAAVPDVVARGCSPAPTGAPAIGGITRDGWSLPVADGSFSFSADFGDAGSLWSSGSHTGQDFAAPLGTPVTAAAAGTVTVEKVGWAGQLVRIDHGDGVETWYAHMSLVSVATGDLVDAGTVVGAVGSEGNSTGPHLHFEVRRDGVPVDPMVVLTGASSR</sequence>
<evidence type="ECO:0000313" key="2">
    <source>
        <dbReference type="EMBL" id="PVG81792.1"/>
    </source>
</evidence>
<dbReference type="Gene3D" id="3.90.1720.10">
    <property type="entry name" value="endopeptidase domain like (from Nostoc punctiforme)"/>
    <property type="match status" value="1"/>
</dbReference>
<dbReference type="CDD" id="cd12797">
    <property type="entry name" value="M23_peptidase"/>
    <property type="match status" value="1"/>
</dbReference>
<comment type="caution">
    <text evidence="2">The sequence shown here is derived from an EMBL/GenBank/DDBJ whole genome shotgun (WGS) entry which is preliminary data.</text>
</comment>
<dbReference type="PANTHER" id="PTHR21666">
    <property type="entry name" value="PEPTIDASE-RELATED"/>
    <property type="match status" value="1"/>
</dbReference>
<dbReference type="SUPFAM" id="SSF51261">
    <property type="entry name" value="Duplicated hybrid motif"/>
    <property type="match status" value="1"/>
</dbReference>
<dbReference type="AlphaFoldDB" id="A0A2T8F7U6"/>
<dbReference type="Pfam" id="PF01551">
    <property type="entry name" value="Peptidase_M23"/>
    <property type="match status" value="1"/>
</dbReference>
<dbReference type="Proteomes" id="UP000246018">
    <property type="component" value="Unassembled WGS sequence"/>
</dbReference>
<dbReference type="EMBL" id="QDGZ01000007">
    <property type="protein sequence ID" value="PVG81792.1"/>
    <property type="molecule type" value="Genomic_DNA"/>
</dbReference>
<protein>
    <recommendedName>
        <fullName evidence="1">M23ase beta-sheet core domain-containing protein</fullName>
    </recommendedName>
</protein>
<accession>A0A2T8F7U6</accession>